<evidence type="ECO:0000256" key="2">
    <source>
        <dbReference type="ARBA" id="ARBA00004496"/>
    </source>
</evidence>
<dbReference type="InterPro" id="IPR027267">
    <property type="entry name" value="AH/BAR_dom_sf"/>
</dbReference>
<accession>A0A7J7JJN4</accession>
<dbReference type="PANTHER" id="PTHR10555">
    <property type="entry name" value="SORTING NEXIN"/>
    <property type="match status" value="1"/>
</dbReference>
<dbReference type="GO" id="GO:0098796">
    <property type="term" value="C:membrane protein complex"/>
    <property type="evidence" value="ECO:0007669"/>
    <property type="project" value="UniProtKB-ARBA"/>
</dbReference>
<keyword evidence="14" id="KW-1185">Reference proteome</keyword>
<keyword evidence="9" id="KW-0333">Golgi apparatus</keyword>
<dbReference type="GO" id="GO:0035091">
    <property type="term" value="F:phosphatidylinositol binding"/>
    <property type="evidence" value="ECO:0007669"/>
    <property type="project" value="TreeGrafter"/>
</dbReference>
<evidence type="ECO:0000313" key="14">
    <source>
        <dbReference type="Proteomes" id="UP000593567"/>
    </source>
</evidence>
<dbReference type="EMBL" id="VXIV02002442">
    <property type="protein sequence ID" value="KAF6025588.1"/>
    <property type="molecule type" value="Genomic_DNA"/>
</dbReference>
<evidence type="ECO:0000256" key="1">
    <source>
        <dbReference type="ARBA" id="ARBA00004287"/>
    </source>
</evidence>
<evidence type="ECO:0000256" key="6">
    <source>
        <dbReference type="ARBA" id="ARBA00022490"/>
    </source>
</evidence>
<proteinExistence type="inferred from homology"/>
<keyword evidence="10" id="KW-0472">Membrane</keyword>
<name>A0A7J7JJN4_BUGNE</name>
<evidence type="ECO:0000256" key="11">
    <source>
        <dbReference type="SAM" id="Coils"/>
    </source>
</evidence>
<dbReference type="Gene3D" id="1.20.1270.60">
    <property type="entry name" value="Arfaptin homology (AH) domain/BAR domain"/>
    <property type="match status" value="1"/>
</dbReference>
<dbReference type="GO" id="GO:0005794">
    <property type="term" value="C:Golgi apparatus"/>
    <property type="evidence" value="ECO:0007669"/>
    <property type="project" value="UniProtKB-SubCell"/>
</dbReference>
<evidence type="ECO:0000256" key="8">
    <source>
        <dbReference type="ARBA" id="ARBA00022927"/>
    </source>
</evidence>
<keyword evidence="5" id="KW-0813">Transport</keyword>
<keyword evidence="11" id="KW-0175">Coiled coil</keyword>
<keyword evidence="6" id="KW-0963">Cytoplasm</keyword>
<dbReference type="PANTHER" id="PTHR10555:SF170">
    <property type="entry name" value="FI18122P1"/>
    <property type="match status" value="1"/>
</dbReference>
<dbReference type="OrthoDB" id="271164at2759"/>
<dbReference type="SUPFAM" id="SSF103657">
    <property type="entry name" value="BAR/IMD domain-like"/>
    <property type="match status" value="1"/>
</dbReference>
<comment type="similarity">
    <text evidence="4">Belongs to the sorting nexin family.</text>
</comment>
<dbReference type="FunFam" id="1.20.1270.60:FF:000022">
    <property type="entry name" value="Sorting nexin 3 protein"/>
    <property type="match status" value="1"/>
</dbReference>
<evidence type="ECO:0000259" key="12">
    <source>
        <dbReference type="Pfam" id="PF09325"/>
    </source>
</evidence>
<dbReference type="Proteomes" id="UP000593567">
    <property type="component" value="Unassembled WGS sequence"/>
</dbReference>
<evidence type="ECO:0000256" key="7">
    <source>
        <dbReference type="ARBA" id="ARBA00022553"/>
    </source>
</evidence>
<evidence type="ECO:0000256" key="10">
    <source>
        <dbReference type="ARBA" id="ARBA00023136"/>
    </source>
</evidence>
<dbReference type="AlphaFoldDB" id="A0A7J7JJN4"/>
<dbReference type="InterPro" id="IPR015404">
    <property type="entry name" value="Vps5_C"/>
</dbReference>
<dbReference type="Pfam" id="PF09325">
    <property type="entry name" value="Vps5"/>
    <property type="match status" value="1"/>
</dbReference>
<feature type="domain" description="Sorting nexin/Vps5-like C-terminal" evidence="12">
    <location>
        <begin position="4"/>
        <end position="186"/>
    </location>
</feature>
<gene>
    <name evidence="13" type="ORF">EB796_016130</name>
</gene>
<protein>
    <submittedName>
        <fullName evidence="13">SNX2</fullName>
    </submittedName>
</protein>
<comment type="caution">
    <text evidence="13">The sequence shown here is derived from an EMBL/GenBank/DDBJ whole genome shotgun (WGS) entry which is preliminary data.</text>
</comment>
<dbReference type="GO" id="GO:0005829">
    <property type="term" value="C:cytosol"/>
    <property type="evidence" value="ECO:0007669"/>
    <property type="project" value="GOC"/>
</dbReference>
<keyword evidence="7" id="KW-0597">Phosphoprotein</keyword>
<evidence type="ECO:0000256" key="4">
    <source>
        <dbReference type="ARBA" id="ARBA00010883"/>
    </source>
</evidence>
<evidence type="ECO:0000256" key="5">
    <source>
        <dbReference type="ARBA" id="ARBA00022448"/>
    </source>
</evidence>
<evidence type="ECO:0000313" key="13">
    <source>
        <dbReference type="EMBL" id="KAF6025588.1"/>
    </source>
</evidence>
<evidence type="ECO:0000256" key="9">
    <source>
        <dbReference type="ARBA" id="ARBA00023034"/>
    </source>
</evidence>
<dbReference type="GO" id="GO:0034498">
    <property type="term" value="P:early endosome to Golgi transport"/>
    <property type="evidence" value="ECO:0007669"/>
    <property type="project" value="TreeGrafter"/>
</dbReference>
<dbReference type="GO" id="GO:0015031">
    <property type="term" value="P:protein transport"/>
    <property type="evidence" value="ECO:0007669"/>
    <property type="project" value="UniProtKB-KW"/>
</dbReference>
<sequence length="192" mass="22037">MKAQRHWLSSVTSTSSLAKALAVVAGGDEHTNLSQVMTKLSQVEESIQQITEEQADSDFFTFSELLKDYLSQISAVKEVFGERIKIYKSWKDAEAALTKKREAKVKLELAHKTDKLPQIQAECKEWEEKVEKGEKDFKKISDALKKEVAQFDKKRCKDFKANLVNYLERLLNNEEQLISHWEKFLPEATAIA</sequence>
<organism evidence="13 14">
    <name type="scientific">Bugula neritina</name>
    <name type="common">Brown bryozoan</name>
    <name type="synonym">Sertularia neritina</name>
    <dbReference type="NCBI Taxonomy" id="10212"/>
    <lineage>
        <taxon>Eukaryota</taxon>
        <taxon>Metazoa</taxon>
        <taxon>Spiralia</taxon>
        <taxon>Lophotrochozoa</taxon>
        <taxon>Bryozoa</taxon>
        <taxon>Gymnolaemata</taxon>
        <taxon>Cheilostomatida</taxon>
        <taxon>Flustrina</taxon>
        <taxon>Buguloidea</taxon>
        <taxon>Bugulidae</taxon>
        <taxon>Bugula</taxon>
    </lineage>
</organism>
<feature type="coiled-coil region" evidence="11">
    <location>
        <begin position="109"/>
        <end position="136"/>
    </location>
</feature>
<reference evidence="13" key="1">
    <citation type="submission" date="2020-06" db="EMBL/GenBank/DDBJ databases">
        <title>Draft genome of Bugula neritina, a colonial animal packing powerful symbionts and potential medicines.</title>
        <authorList>
            <person name="Rayko M."/>
        </authorList>
    </citation>
    <scope>NUCLEOTIDE SEQUENCE [LARGE SCALE GENOMIC DNA]</scope>
    <source>
        <strain evidence="13">Kwan_BN1</strain>
    </source>
</reference>
<keyword evidence="8" id="KW-0653">Protein transport</keyword>
<evidence type="ECO:0000256" key="3">
    <source>
        <dbReference type="ARBA" id="ARBA00004555"/>
    </source>
</evidence>
<comment type="subcellular location">
    <subcellularLocation>
        <location evidence="2">Cytoplasm</location>
    </subcellularLocation>
    <subcellularLocation>
        <location evidence="3">Golgi apparatus</location>
    </subcellularLocation>
    <subcellularLocation>
        <location evidence="1">Membrane</location>
        <topology evidence="1">Peripheral membrane protein</topology>
        <orientation evidence="1">Cytoplasmic side</orientation>
    </subcellularLocation>
</comment>
<dbReference type="GO" id="GO:0010008">
    <property type="term" value="C:endosome membrane"/>
    <property type="evidence" value="ECO:0007669"/>
    <property type="project" value="TreeGrafter"/>
</dbReference>